<gene>
    <name evidence="1" type="ORF">LITE_LOCUS29874</name>
</gene>
<dbReference type="InterPro" id="IPR027417">
    <property type="entry name" value="P-loop_NTPase"/>
</dbReference>
<name>A0AAV0MQR3_9ROSI</name>
<dbReference type="EMBL" id="CAMGYJ010000007">
    <property type="protein sequence ID" value="CAI0448642.1"/>
    <property type="molecule type" value="Genomic_DNA"/>
</dbReference>
<accession>A0AAV0MQR3</accession>
<evidence type="ECO:0000313" key="1">
    <source>
        <dbReference type="EMBL" id="CAI0448642.1"/>
    </source>
</evidence>
<proteinExistence type="predicted"/>
<dbReference type="Proteomes" id="UP001154282">
    <property type="component" value="Unassembled WGS sequence"/>
</dbReference>
<reference evidence="1" key="1">
    <citation type="submission" date="2022-08" db="EMBL/GenBank/DDBJ databases">
        <authorList>
            <person name="Gutierrez-Valencia J."/>
        </authorList>
    </citation>
    <scope>NUCLEOTIDE SEQUENCE</scope>
</reference>
<keyword evidence="2" id="KW-1185">Reference proteome</keyword>
<protein>
    <submittedName>
        <fullName evidence="1">Uncharacterized protein</fullName>
    </submittedName>
</protein>
<dbReference type="AlphaFoldDB" id="A0AAV0MQR3"/>
<dbReference type="Gene3D" id="3.40.50.300">
    <property type="entry name" value="P-loop containing nucleotide triphosphate hydrolases"/>
    <property type="match status" value="1"/>
</dbReference>
<comment type="caution">
    <text evidence="1">The sequence shown here is derived from an EMBL/GenBank/DDBJ whole genome shotgun (WGS) entry which is preliminary data.</text>
</comment>
<sequence length="136" mass="14791">MGALIHTAKDGDWSRLAVVSKLRQLMTEIEDEFVEEEEKSVTLFFMHVCLSGNLFPSVEVMIVREACIFADSSSRALKGAKECDGESTRTIGVIGKIDQVASDQKALAVVQTLLNSLETAWNAESESLKSILTGAP</sequence>
<organism evidence="1 2">
    <name type="scientific">Linum tenue</name>
    <dbReference type="NCBI Taxonomy" id="586396"/>
    <lineage>
        <taxon>Eukaryota</taxon>
        <taxon>Viridiplantae</taxon>
        <taxon>Streptophyta</taxon>
        <taxon>Embryophyta</taxon>
        <taxon>Tracheophyta</taxon>
        <taxon>Spermatophyta</taxon>
        <taxon>Magnoliopsida</taxon>
        <taxon>eudicotyledons</taxon>
        <taxon>Gunneridae</taxon>
        <taxon>Pentapetalae</taxon>
        <taxon>rosids</taxon>
        <taxon>fabids</taxon>
        <taxon>Malpighiales</taxon>
        <taxon>Linaceae</taxon>
        <taxon>Linum</taxon>
    </lineage>
</organism>
<evidence type="ECO:0000313" key="2">
    <source>
        <dbReference type="Proteomes" id="UP001154282"/>
    </source>
</evidence>